<name>A0ABD3D347_9LAMI</name>
<evidence type="ECO:0000313" key="3">
    <source>
        <dbReference type="Proteomes" id="UP001632038"/>
    </source>
</evidence>
<keyword evidence="3" id="KW-1185">Reference proteome</keyword>
<gene>
    <name evidence="2" type="ORF">CASFOL_020533</name>
</gene>
<proteinExistence type="predicted"/>
<organism evidence="2 3">
    <name type="scientific">Castilleja foliolosa</name>
    <dbReference type="NCBI Taxonomy" id="1961234"/>
    <lineage>
        <taxon>Eukaryota</taxon>
        <taxon>Viridiplantae</taxon>
        <taxon>Streptophyta</taxon>
        <taxon>Embryophyta</taxon>
        <taxon>Tracheophyta</taxon>
        <taxon>Spermatophyta</taxon>
        <taxon>Magnoliopsida</taxon>
        <taxon>eudicotyledons</taxon>
        <taxon>Gunneridae</taxon>
        <taxon>Pentapetalae</taxon>
        <taxon>asterids</taxon>
        <taxon>lamiids</taxon>
        <taxon>Lamiales</taxon>
        <taxon>Orobanchaceae</taxon>
        <taxon>Pedicularideae</taxon>
        <taxon>Castillejinae</taxon>
        <taxon>Castilleja</taxon>
    </lineage>
</organism>
<comment type="caution">
    <text evidence="2">The sequence shown here is derived from an EMBL/GenBank/DDBJ whole genome shotgun (WGS) entry which is preliminary data.</text>
</comment>
<accession>A0ABD3D347</accession>
<reference evidence="3" key="1">
    <citation type="journal article" date="2024" name="IScience">
        <title>Strigolactones Initiate the Formation of Haustorium-like Structures in Castilleja.</title>
        <authorList>
            <person name="Buerger M."/>
            <person name="Peterson D."/>
            <person name="Chory J."/>
        </authorList>
    </citation>
    <scope>NUCLEOTIDE SEQUENCE [LARGE SCALE GENOMIC DNA]</scope>
</reference>
<protein>
    <submittedName>
        <fullName evidence="2">Uncharacterized protein</fullName>
    </submittedName>
</protein>
<evidence type="ECO:0000256" key="1">
    <source>
        <dbReference type="SAM" id="SignalP"/>
    </source>
</evidence>
<feature type="signal peptide" evidence="1">
    <location>
        <begin position="1"/>
        <end position="21"/>
    </location>
</feature>
<dbReference type="Proteomes" id="UP001632038">
    <property type="component" value="Unassembled WGS sequence"/>
</dbReference>
<feature type="chain" id="PRO_5044752778" evidence="1">
    <location>
        <begin position="22"/>
        <end position="88"/>
    </location>
</feature>
<dbReference type="EMBL" id="JAVIJP010000027">
    <property type="protein sequence ID" value="KAL3635986.1"/>
    <property type="molecule type" value="Genomic_DNA"/>
</dbReference>
<sequence length="88" mass="9421">MMKVVICMLVLALVTAPRVSGQCVTTIFENGPCTNGADWDCCHFLTETTAWGPHVEPVICLCLALQNIGAPVTYLNDCGVVEGSDPYC</sequence>
<keyword evidence="1" id="KW-0732">Signal</keyword>
<dbReference type="AlphaFoldDB" id="A0ABD3D347"/>
<evidence type="ECO:0000313" key="2">
    <source>
        <dbReference type="EMBL" id="KAL3635986.1"/>
    </source>
</evidence>